<sequence>MCLLFILKAVHPVIKSVILSVVRSHGSLFEINKDVVSFP</sequence>
<organism evidence="1">
    <name type="scientific">Lepeophtheirus salmonis</name>
    <name type="common">Salmon louse</name>
    <name type="synonym">Caligus salmonis</name>
    <dbReference type="NCBI Taxonomy" id="72036"/>
    <lineage>
        <taxon>Eukaryota</taxon>
        <taxon>Metazoa</taxon>
        <taxon>Ecdysozoa</taxon>
        <taxon>Arthropoda</taxon>
        <taxon>Crustacea</taxon>
        <taxon>Multicrustacea</taxon>
        <taxon>Hexanauplia</taxon>
        <taxon>Copepoda</taxon>
        <taxon>Siphonostomatoida</taxon>
        <taxon>Caligidae</taxon>
        <taxon>Lepeophtheirus</taxon>
    </lineage>
</organism>
<name>A0A0K2U3K9_LEPSM</name>
<feature type="non-terminal residue" evidence="1">
    <location>
        <position position="39"/>
    </location>
</feature>
<dbReference type="EMBL" id="HACA01015269">
    <property type="protein sequence ID" value="CDW32630.1"/>
    <property type="molecule type" value="Transcribed_RNA"/>
</dbReference>
<dbReference type="AlphaFoldDB" id="A0A0K2U3K9"/>
<accession>A0A0K2U3K9</accession>
<reference evidence="1" key="1">
    <citation type="submission" date="2014-05" db="EMBL/GenBank/DDBJ databases">
        <authorList>
            <person name="Chronopoulou M."/>
        </authorList>
    </citation>
    <scope>NUCLEOTIDE SEQUENCE</scope>
    <source>
        <tissue evidence="1">Whole organism</tissue>
    </source>
</reference>
<proteinExistence type="predicted"/>
<protein>
    <submittedName>
        <fullName evidence="1">Uncharacterized protein</fullName>
    </submittedName>
</protein>
<evidence type="ECO:0000313" key="1">
    <source>
        <dbReference type="EMBL" id="CDW32630.1"/>
    </source>
</evidence>